<dbReference type="SMART" id="SM00450">
    <property type="entry name" value="RHOD"/>
    <property type="match status" value="1"/>
</dbReference>
<keyword evidence="3" id="KW-1185">Reference proteome</keyword>
<dbReference type="Pfam" id="PF00581">
    <property type="entry name" value="Rhodanese"/>
    <property type="match status" value="1"/>
</dbReference>
<dbReference type="AlphaFoldDB" id="A0A2K8KM75"/>
<dbReference type="OrthoDB" id="9791096at2"/>
<dbReference type="RefSeq" id="WP_100256328.1">
    <property type="nucleotide sequence ID" value="NZ_CP011797.1"/>
</dbReference>
<dbReference type="GO" id="GO:0004792">
    <property type="term" value="F:thiosulfate-cyanide sulfurtransferase activity"/>
    <property type="evidence" value="ECO:0007669"/>
    <property type="project" value="TreeGrafter"/>
</dbReference>
<gene>
    <name evidence="2" type="ORF">REIFOR_00785</name>
</gene>
<dbReference type="Proteomes" id="UP000229757">
    <property type="component" value="Chromosome"/>
</dbReference>
<dbReference type="EMBL" id="CP011797">
    <property type="protein sequence ID" value="ATX75953.1"/>
    <property type="molecule type" value="Genomic_DNA"/>
</dbReference>
<accession>A0A2K8KM75</accession>
<keyword evidence="2" id="KW-0808">Transferase</keyword>
<evidence type="ECO:0000313" key="2">
    <source>
        <dbReference type="EMBL" id="ATX75953.1"/>
    </source>
</evidence>
<proteinExistence type="predicted"/>
<dbReference type="PANTHER" id="PTHR44086">
    <property type="entry name" value="THIOSULFATE SULFURTRANSFERASE RDL2, MITOCHONDRIAL-RELATED"/>
    <property type="match status" value="1"/>
</dbReference>
<dbReference type="CDD" id="cd00158">
    <property type="entry name" value="RHOD"/>
    <property type="match status" value="1"/>
</dbReference>
<dbReference type="InterPro" id="IPR001763">
    <property type="entry name" value="Rhodanese-like_dom"/>
</dbReference>
<evidence type="ECO:0000313" key="3">
    <source>
        <dbReference type="Proteomes" id="UP000229757"/>
    </source>
</evidence>
<organism evidence="2 3">
    <name type="scientific">Reinekea forsetii</name>
    <dbReference type="NCBI Taxonomy" id="1336806"/>
    <lineage>
        <taxon>Bacteria</taxon>
        <taxon>Pseudomonadati</taxon>
        <taxon>Pseudomonadota</taxon>
        <taxon>Gammaproteobacteria</taxon>
        <taxon>Oceanospirillales</taxon>
        <taxon>Saccharospirillaceae</taxon>
        <taxon>Reinekea</taxon>
    </lineage>
</organism>
<dbReference type="InterPro" id="IPR036873">
    <property type="entry name" value="Rhodanese-like_dom_sf"/>
</dbReference>
<dbReference type="KEGG" id="rfo:REIFOR_00785"/>
<sequence length="115" mass="12449">MAYTEKFQQLADTARASVQEVTPAQVDELIASGAVALDIRDKEEHDADHIDGSVHISRGKLEMNVEGLIPDLTTQLLCYCNANNRGALSAATLRNMGYVNARFIAGGLIGYRQLG</sequence>
<dbReference type="PANTHER" id="PTHR44086:SF13">
    <property type="entry name" value="THIOSULFATE SULFURTRANSFERASE PSPE"/>
    <property type="match status" value="1"/>
</dbReference>
<evidence type="ECO:0000259" key="1">
    <source>
        <dbReference type="PROSITE" id="PS50206"/>
    </source>
</evidence>
<name>A0A2K8KM75_9GAMM</name>
<dbReference type="PROSITE" id="PS50206">
    <property type="entry name" value="RHODANESE_3"/>
    <property type="match status" value="1"/>
</dbReference>
<dbReference type="SUPFAM" id="SSF52821">
    <property type="entry name" value="Rhodanese/Cell cycle control phosphatase"/>
    <property type="match status" value="1"/>
</dbReference>
<reference evidence="2 3" key="1">
    <citation type="journal article" date="2017" name="Environ. Microbiol.">
        <title>Genomic and physiological analyses of 'Reinekea forsetii' reveal a versatile opportunistic lifestyle during spring algae blooms.</title>
        <authorList>
            <person name="Avci B."/>
            <person name="Hahnke R.L."/>
            <person name="Chafee M."/>
            <person name="Fischer T."/>
            <person name="Gruber-Vodicka H."/>
            <person name="Tegetmeyer H.E."/>
            <person name="Harder J."/>
            <person name="Fuchs B.M."/>
            <person name="Amann R.I."/>
            <person name="Teeling H."/>
        </authorList>
    </citation>
    <scope>NUCLEOTIDE SEQUENCE [LARGE SCALE GENOMIC DNA]</scope>
    <source>
        <strain evidence="2 3">Hel1_31_D35</strain>
    </source>
</reference>
<feature type="domain" description="Rhodanese" evidence="1">
    <location>
        <begin position="30"/>
        <end position="115"/>
    </location>
</feature>
<protein>
    <submittedName>
        <fullName evidence="2">Sulfurtransferase, rhodanese-like domain protein</fullName>
    </submittedName>
</protein>
<dbReference type="Gene3D" id="3.40.250.10">
    <property type="entry name" value="Rhodanese-like domain"/>
    <property type="match status" value="1"/>
</dbReference>